<dbReference type="Pfam" id="PF16135">
    <property type="entry name" value="TDBD"/>
    <property type="match status" value="1"/>
</dbReference>
<dbReference type="PANTHER" id="PTHR31413:SF15">
    <property type="entry name" value="NINJA-FAMILY PROTEIN"/>
    <property type="match status" value="1"/>
</dbReference>
<feature type="compositionally biased region" description="Basic and acidic residues" evidence="5">
    <location>
        <begin position="288"/>
        <end position="299"/>
    </location>
</feature>
<dbReference type="InterPro" id="IPR031307">
    <property type="entry name" value="Ninja_fam"/>
</dbReference>
<evidence type="ECO:0000256" key="4">
    <source>
        <dbReference type="RuleBase" id="RU369029"/>
    </source>
</evidence>
<organism evidence="7 8">
    <name type="scientific">Castilleja foliolosa</name>
    <dbReference type="NCBI Taxonomy" id="1961234"/>
    <lineage>
        <taxon>Eukaryota</taxon>
        <taxon>Viridiplantae</taxon>
        <taxon>Streptophyta</taxon>
        <taxon>Embryophyta</taxon>
        <taxon>Tracheophyta</taxon>
        <taxon>Spermatophyta</taxon>
        <taxon>Magnoliopsida</taxon>
        <taxon>eudicotyledons</taxon>
        <taxon>Gunneridae</taxon>
        <taxon>Pentapetalae</taxon>
        <taxon>asterids</taxon>
        <taxon>lamiids</taxon>
        <taxon>Lamiales</taxon>
        <taxon>Orobanchaceae</taxon>
        <taxon>Pedicularideae</taxon>
        <taxon>Castillejinae</taxon>
        <taxon>Castilleja</taxon>
    </lineage>
</organism>
<evidence type="ECO:0000256" key="3">
    <source>
        <dbReference type="ARBA" id="ARBA00023242"/>
    </source>
</evidence>
<evidence type="ECO:0000259" key="6">
    <source>
        <dbReference type="Pfam" id="PF16135"/>
    </source>
</evidence>
<evidence type="ECO:0000313" key="8">
    <source>
        <dbReference type="Proteomes" id="UP001632038"/>
    </source>
</evidence>
<comment type="function">
    <text evidence="4">Acts as a negative regulator of abscisic acid (ABA) response.</text>
</comment>
<dbReference type="AlphaFoldDB" id="A0ABD3E4R1"/>
<comment type="subcellular location">
    <subcellularLocation>
        <location evidence="1 4">Nucleus</location>
    </subcellularLocation>
</comment>
<feature type="region of interest" description="Disordered" evidence="5">
    <location>
        <begin position="1"/>
        <end position="69"/>
    </location>
</feature>
<dbReference type="EMBL" id="JAVIJP010000007">
    <property type="protein sequence ID" value="KAL3649287.1"/>
    <property type="molecule type" value="Genomic_DNA"/>
</dbReference>
<feature type="region of interest" description="Disordered" evidence="5">
    <location>
        <begin position="208"/>
        <end position="338"/>
    </location>
</feature>
<name>A0ABD3E4R1_9LAMI</name>
<dbReference type="InterPro" id="IPR032308">
    <property type="entry name" value="TDBD"/>
</dbReference>
<reference evidence="8" key="1">
    <citation type="journal article" date="2024" name="IScience">
        <title>Strigolactones Initiate the Formation of Haustorium-like Structures in Castilleja.</title>
        <authorList>
            <person name="Buerger M."/>
            <person name="Peterson D."/>
            <person name="Chory J."/>
        </authorList>
    </citation>
    <scope>NUCLEOTIDE SEQUENCE [LARGE SCALE GENOMIC DNA]</scope>
</reference>
<feature type="compositionally biased region" description="Polar residues" evidence="5">
    <location>
        <begin position="302"/>
        <end position="318"/>
    </location>
</feature>
<keyword evidence="3 4" id="KW-0539">Nucleus</keyword>
<evidence type="ECO:0000256" key="2">
    <source>
        <dbReference type="ARBA" id="ARBA00006081"/>
    </source>
</evidence>
<feature type="compositionally biased region" description="Basic and acidic residues" evidence="5">
    <location>
        <begin position="33"/>
        <end position="47"/>
    </location>
</feature>
<evidence type="ECO:0000313" key="7">
    <source>
        <dbReference type="EMBL" id="KAL3649287.1"/>
    </source>
</evidence>
<feature type="compositionally biased region" description="Polar residues" evidence="5">
    <location>
        <begin position="209"/>
        <end position="241"/>
    </location>
</feature>
<gene>
    <name evidence="7" type="ORF">CASFOL_005690</name>
</gene>
<dbReference type="PANTHER" id="PTHR31413">
    <property type="entry name" value="AFP HOMOLOG 2"/>
    <property type="match status" value="1"/>
</dbReference>
<comment type="similarity">
    <text evidence="2 4">Belongs to the Ninja family.</text>
</comment>
<proteinExistence type="inferred from homology"/>
<keyword evidence="8" id="KW-1185">Reference proteome</keyword>
<dbReference type="Proteomes" id="UP001632038">
    <property type="component" value="Unassembled WGS sequence"/>
</dbReference>
<sequence length="413" mass="45302">MGEDGAMLEVSKMEEGKSDDFELSLELSIGGGKYEKPENSRGEKIMENSEGPKNNNFGRSDLSGDGPVDMQRRKEIQALRRQEARKKRGEKLKNLRKVGFLENVNNNNNNNKLLFDAQKCQARVEDRGIREKDGLLGEKIRKRGKNGGGGEVGKDELSLTLFTENKNVAVVVPSQQRENRECVLYPKVQYIAEPLNYGFGYPNNGGEETVSNRSLEQNSSAVSDYQSSSHKGGSFSDTGSLPRNEFDQHFESNDSSCQTEPDHHLRVDPTKLASSSSCDPHSSWGPFPDRRKLVPDTRFFDQPNNNSFPATPRPSAQTSGGGLNDDKRVEPVTGGPKNAALPVVHMPCVSTTGNGPNGRTIRGFLYKYTKTEVSIVCVCHGSSFSPAGFVEHAGGVDISHPLRHITIVGQAFG</sequence>
<dbReference type="GO" id="GO:0005634">
    <property type="term" value="C:nucleus"/>
    <property type="evidence" value="ECO:0007669"/>
    <property type="project" value="UniProtKB-SubCell"/>
</dbReference>
<evidence type="ECO:0000256" key="5">
    <source>
        <dbReference type="SAM" id="MobiDB-lite"/>
    </source>
</evidence>
<feature type="compositionally biased region" description="Basic and acidic residues" evidence="5">
    <location>
        <begin position="260"/>
        <end position="269"/>
    </location>
</feature>
<feature type="compositionally biased region" description="Basic and acidic residues" evidence="5">
    <location>
        <begin position="11"/>
        <end position="20"/>
    </location>
</feature>
<feature type="domain" description="Tify" evidence="6">
    <location>
        <begin position="372"/>
        <end position="407"/>
    </location>
</feature>
<protein>
    <recommendedName>
        <fullName evidence="4">Ninja-family protein</fullName>
    </recommendedName>
    <alternativeName>
        <fullName evidence="4">ABI-binding protein</fullName>
    </alternativeName>
</protein>
<comment type="caution">
    <text evidence="7">The sequence shown here is derived from an EMBL/GenBank/DDBJ whole genome shotgun (WGS) entry which is preliminary data.</text>
</comment>
<accession>A0ABD3E4R1</accession>
<evidence type="ECO:0000256" key="1">
    <source>
        <dbReference type="ARBA" id="ARBA00004123"/>
    </source>
</evidence>